<keyword evidence="7" id="KW-1185">Reference proteome</keyword>
<dbReference type="Pfam" id="PF00563">
    <property type="entry name" value="EAL"/>
    <property type="match status" value="1"/>
</dbReference>
<dbReference type="Gene3D" id="3.20.20.450">
    <property type="entry name" value="EAL domain"/>
    <property type="match status" value="1"/>
</dbReference>
<dbReference type="Proteomes" id="UP000220768">
    <property type="component" value="Unassembled WGS sequence"/>
</dbReference>
<dbReference type="EMBL" id="NWSV01000013">
    <property type="protein sequence ID" value="PDT02491.1"/>
    <property type="molecule type" value="Genomic_DNA"/>
</dbReference>
<feature type="domain" description="PAS" evidence="2">
    <location>
        <begin position="152"/>
        <end position="229"/>
    </location>
</feature>
<dbReference type="GO" id="GO:0071732">
    <property type="term" value="P:cellular response to nitric oxide"/>
    <property type="evidence" value="ECO:0007669"/>
    <property type="project" value="UniProtKB-ARBA"/>
</dbReference>
<organism evidence="6 7">
    <name type="scientific">Rhizobium chutanense</name>
    <dbReference type="NCBI Taxonomy" id="2035448"/>
    <lineage>
        <taxon>Bacteria</taxon>
        <taxon>Pseudomonadati</taxon>
        <taxon>Pseudomonadota</taxon>
        <taxon>Alphaproteobacteria</taxon>
        <taxon>Hyphomicrobiales</taxon>
        <taxon>Rhizobiaceae</taxon>
        <taxon>Rhizobium/Agrobacterium group</taxon>
        <taxon>Rhizobium</taxon>
    </lineage>
</organism>
<dbReference type="InterPro" id="IPR000014">
    <property type="entry name" value="PAS"/>
</dbReference>
<accession>A0A2A6J937</accession>
<dbReference type="InterPro" id="IPR013656">
    <property type="entry name" value="PAS_4"/>
</dbReference>
<dbReference type="Gene3D" id="3.30.70.270">
    <property type="match status" value="1"/>
</dbReference>
<dbReference type="InterPro" id="IPR001610">
    <property type="entry name" value="PAC"/>
</dbReference>
<sequence>MTKSSSQSLQQPVLFMEGCERDGAQHQDAAFAQEALPEVLLGVCPLPVFYKNTHGRYIGCNKAFEDFVGLTRDEIIGKTDFDLHPKHLAELYFAENGALLQRGGAQYTERKFTTANGAVRDVAINKAVLTGDNCAPAGLIGAVVDITEHKQAQRDLTKALEFAEGIITAIPDVLFEADEEGRYLQVWTRSPELLAQQKEMLLGRTVNDVLAPDQAAIAMEALGTAAKRGVAYGRCISVSLPNGETRWFELSVAKRPSADPTVNTLLAFSRDITERKRAEEAINSVRTQLLSVLQTMPDMVWVKDMDGVYLLCNHAFERLTGKTETEVVGKTDFELFDAERARSFREFDEAAIQAGSILVNEEWVISQENGQSVLLETRKVPVLGAGGEVVGVLGVSRDVTELNVSRQKIHQMAFYDPLTSLPNRSLFNDRLRQMITSAVSRGQRAGVMLIDIDHFKVVNDTMGHPVGDQLLCQAAARLNDSVRDYDTVARLGGDEFAILLPDIRQAGDLGRIAGMILEKFKEGFLLDGQEVFISCSVGIALYPDDSADANDLVKYADSAMYLAKRSGRNNFRFYSKDLTASAEERMRLESELRRAIERGELELHYQPKVLLENGAMVGSEALLRWRHPEMGMIPPARFIPVAEDTGLIVELGRWVLREACQTATELNADSQSTHKVAINLSVKQFQSAGLVKSIAEILDETGCRAEWVEIEITESLLLDQKNETLQALCELRSMGFSIAIDDFGTGYSALNYLARFPIDTLKIDRSFINSTDRRNEELVKAILSIARCLGQSVVAEGVETAEQAAFLAANGCGSAQGFLYSKAVPKADIIALWLRSAASGAKPGEILSCG</sequence>
<dbReference type="CDD" id="cd01949">
    <property type="entry name" value="GGDEF"/>
    <property type="match status" value="1"/>
</dbReference>
<evidence type="ECO:0000259" key="2">
    <source>
        <dbReference type="PROSITE" id="PS50112"/>
    </source>
</evidence>
<dbReference type="InterPro" id="IPR035919">
    <property type="entry name" value="EAL_sf"/>
</dbReference>
<dbReference type="Pfam" id="PF00990">
    <property type="entry name" value="GGDEF"/>
    <property type="match status" value="1"/>
</dbReference>
<dbReference type="GO" id="GO:0071111">
    <property type="term" value="F:cyclic-guanylate-specific phosphodiesterase activity"/>
    <property type="evidence" value="ECO:0007669"/>
    <property type="project" value="UniProtKB-EC"/>
</dbReference>
<dbReference type="InterPro" id="IPR029787">
    <property type="entry name" value="Nucleotide_cyclase"/>
</dbReference>
<dbReference type="NCBIfam" id="TIGR00254">
    <property type="entry name" value="GGDEF"/>
    <property type="match status" value="1"/>
</dbReference>
<protein>
    <submittedName>
        <fullName evidence="6">GGDEF domain-containing protein</fullName>
    </submittedName>
</protein>
<dbReference type="PROSITE" id="PS50112">
    <property type="entry name" value="PAS"/>
    <property type="match status" value="3"/>
</dbReference>
<evidence type="ECO:0000259" key="5">
    <source>
        <dbReference type="PROSITE" id="PS50887"/>
    </source>
</evidence>
<dbReference type="AlphaFoldDB" id="A0A2A6J937"/>
<dbReference type="CDD" id="cd00130">
    <property type="entry name" value="PAS"/>
    <property type="match status" value="3"/>
</dbReference>
<dbReference type="CDD" id="cd01948">
    <property type="entry name" value="EAL"/>
    <property type="match status" value="1"/>
</dbReference>
<dbReference type="SMART" id="SM00052">
    <property type="entry name" value="EAL"/>
    <property type="match status" value="1"/>
</dbReference>
<feature type="domain" description="EAL" evidence="4">
    <location>
        <begin position="585"/>
        <end position="837"/>
    </location>
</feature>
<dbReference type="InterPro" id="IPR001633">
    <property type="entry name" value="EAL_dom"/>
</dbReference>
<feature type="domain" description="GGDEF" evidence="5">
    <location>
        <begin position="443"/>
        <end position="576"/>
    </location>
</feature>
<feature type="domain" description="PAC" evidence="3">
    <location>
        <begin position="359"/>
        <end position="411"/>
    </location>
</feature>
<dbReference type="SUPFAM" id="SSF55073">
    <property type="entry name" value="Nucleotide cyclase"/>
    <property type="match status" value="1"/>
</dbReference>
<evidence type="ECO:0000256" key="1">
    <source>
        <dbReference type="ARBA" id="ARBA00051114"/>
    </source>
</evidence>
<dbReference type="SMART" id="SM00267">
    <property type="entry name" value="GGDEF"/>
    <property type="match status" value="1"/>
</dbReference>
<dbReference type="InterPro" id="IPR035965">
    <property type="entry name" value="PAS-like_dom_sf"/>
</dbReference>
<dbReference type="FunFam" id="3.20.20.450:FF:000001">
    <property type="entry name" value="Cyclic di-GMP phosphodiesterase yahA"/>
    <property type="match status" value="1"/>
</dbReference>
<dbReference type="Pfam" id="PF08448">
    <property type="entry name" value="PAS_4"/>
    <property type="match status" value="3"/>
</dbReference>
<evidence type="ECO:0000313" key="7">
    <source>
        <dbReference type="Proteomes" id="UP000220768"/>
    </source>
</evidence>
<dbReference type="InterPro" id="IPR052155">
    <property type="entry name" value="Biofilm_reg_signaling"/>
</dbReference>
<dbReference type="PROSITE" id="PS50883">
    <property type="entry name" value="EAL"/>
    <property type="match status" value="1"/>
</dbReference>
<dbReference type="InterPro" id="IPR000700">
    <property type="entry name" value="PAS-assoc_C"/>
</dbReference>
<evidence type="ECO:0000313" key="6">
    <source>
        <dbReference type="EMBL" id="PDT02491.1"/>
    </source>
</evidence>
<name>A0A2A6J937_9HYPH</name>
<feature type="domain" description="PAC" evidence="3">
    <location>
        <begin position="106"/>
        <end position="158"/>
    </location>
</feature>
<dbReference type="SUPFAM" id="SSF55785">
    <property type="entry name" value="PYP-like sensor domain (PAS domain)"/>
    <property type="match status" value="3"/>
</dbReference>
<dbReference type="PANTHER" id="PTHR44757">
    <property type="entry name" value="DIGUANYLATE CYCLASE DGCP"/>
    <property type="match status" value="1"/>
</dbReference>
<dbReference type="InterPro" id="IPR000160">
    <property type="entry name" value="GGDEF_dom"/>
</dbReference>
<feature type="domain" description="PAS" evidence="2">
    <location>
        <begin position="47"/>
        <end position="96"/>
    </location>
</feature>
<dbReference type="RefSeq" id="WP_097613890.1">
    <property type="nucleotide sequence ID" value="NZ_NWSV01000013.1"/>
</dbReference>
<dbReference type="PROSITE" id="PS50887">
    <property type="entry name" value="GGDEF"/>
    <property type="match status" value="1"/>
</dbReference>
<dbReference type="SUPFAM" id="SSF141868">
    <property type="entry name" value="EAL domain-like"/>
    <property type="match status" value="1"/>
</dbReference>
<gene>
    <name evidence="6" type="ORF">CO666_19710</name>
</gene>
<dbReference type="Gene3D" id="3.30.450.20">
    <property type="entry name" value="PAS domain"/>
    <property type="match status" value="3"/>
</dbReference>
<proteinExistence type="predicted"/>
<feature type="domain" description="PAS" evidence="2">
    <location>
        <begin position="285"/>
        <end position="355"/>
    </location>
</feature>
<feature type="domain" description="PAC" evidence="3">
    <location>
        <begin position="232"/>
        <end position="284"/>
    </location>
</feature>
<evidence type="ECO:0000259" key="4">
    <source>
        <dbReference type="PROSITE" id="PS50883"/>
    </source>
</evidence>
<dbReference type="PANTHER" id="PTHR44757:SF2">
    <property type="entry name" value="BIOFILM ARCHITECTURE MAINTENANCE PROTEIN MBAA"/>
    <property type="match status" value="1"/>
</dbReference>
<comment type="caution">
    <text evidence="6">The sequence shown here is derived from an EMBL/GenBank/DDBJ whole genome shotgun (WGS) entry which is preliminary data.</text>
</comment>
<dbReference type="SMART" id="SM00086">
    <property type="entry name" value="PAC"/>
    <property type="match status" value="3"/>
</dbReference>
<reference evidence="6 7" key="1">
    <citation type="submission" date="2017-09" db="EMBL/GenBank/DDBJ databases">
        <title>Comparative genomics of rhizobia isolated from Phaseolus vulgaris in China.</title>
        <authorList>
            <person name="Tong W."/>
        </authorList>
    </citation>
    <scope>NUCLEOTIDE SEQUENCE [LARGE SCALE GENOMIC DNA]</scope>
    <source>
        <strain evidence="6 7">C5</strain>
    </source>
</reference>
<dbReference type="NCBIfam" id="TIGR00229">
    <property type="entry name" value="sensory_box"/>
    <property type="match status" value="3"/>
</dbReference>
<dbReference type="FunFam" id="3.30.70.270:FF:000001">
    <property type="entry name" value="Diguanylate cyclase domain protein"/>
    <property type="match status" value="1"/>
</dbReference>
<dbReference type="PROSITE" id="PS50113">
    <property type="entry name" value="PAC"/>
    <property type="match status" value="3"/>
</dbReference>
<dbReference type="SMART" id="SM00091">
    <property type="entry name" value="PAS"/>
    <property type="match status" value="3"/>
</dbReference>
<evidence type="ECO:0000259" key="3">
    <source>
        <dbReference type="PROSITE" id="PS50113"/>
    </source>
</evidence>
<comment type="catalytic activity">
    <reaction evidence="1">
        <text>3',3'-c-di-GMP + H2O = 5'-phosphoguanylyl(3'-&gt;5')guanosine + H(+)</text>
        <dbReference type="Rhea" id="RHEA:24902"/>
        <dbReference type="ChEBI" id="CHEBI:15377"/>
        <dbReference type="ChEBI" id="CHEBI:15378"/>
        <dbReference type="ChEBI" id="CHEBI:58754"/>
        <dbReference type="ChEBI" id="CHEBI:58805"/>
        <dbReference type="EC" id="3.1.4.52"/>
    </reaction>
    <physiologicalReaction direction="left-to-right" evidence="1">
        <dbReference type="Rhea" id="RHEA:24903"/>
    </physiologicalReaction>
</comment>
<dbReference type="InterPro" id="IPR043128">
    <property type="entry name" value="Rev_trsase/Diguanyl_cyclase"/>
</dbReference>